<keyword evidence="2" id="KW-0812">Transmembrane</keyword>
<dbReference type="InterPro" id="IPR006530">
    <property type="entry name" value="YD"/>
</dbReference>
<dbReference type="PANTHER" id="PTHR32305">
    <property type="match status" value="1"/>
</dbReference>
<dbReference type="NCBIfam" id="TIGR01643">
    <property type="entry name" value="YD_repeat_2x"/>
    <property type="match status" value="3"/>
</dbReference>
<evidence type="ECO:0000313" key="5">
    <source>
        <dbReference type="Proteomes" id="UP001556220"/>
    </source>
</evidence>
<feature type="region of interest" description="Disordered" evidence="1">
    <location>
        <begin position="513"/>
        <end position="534"/>
    </location>
</feature>
<feature type="compositionally biased region" description="Low complexity" evidence="1">
    <location>
        <begin position="523"/>
        <end position="534"/>
    </location>
</feature>
<name>A0ABV3QJB3_9GAMM</name>
<evidence type="ECO:0000313" key="4">
    <source>
        <dbReference type="EMBL" id="MEW9573850.1"/>
    </source>
</evidence>
<protein>
    <submittedName>
        <fullName evidence="4">DUF6531 domain-containing protein</fullName>
    </submittedName>
</protein>
<dbReference type="Proteomes" id="UP001556220">
    <property type="component" value="Unassembled WGS sequence"/>
</dbReference>
<sequence length="534" mass="57945">MDQGQIAVRTLAAMKEASPTAVYQLRLRRIDLSLAGRANKNPPHSDLFGCSTTRIFGLFFGAVLAFMCFVVSTPARAGEGTGQTQANAYAMCVAFLSTHPTYNQQPARCLFSPVADVQDNASCTSGLSSMASYFWGPSGGTDTTINWNWCVLAFNPDKNNGCSCNSQVGDPINLGTGNEYEGQEDYSTLTPLELRRYYNSNPSVVTTHIGANWRDNFDRSIEFPTGGYDFDATVFRPDGKKVQFIKMNNVWTADPDINDTLTENDNAQGQLQGWTYFDAVSRQLENYSVNGLLTSIQNPDGLTITLTYSDTSTPSSIAPIPGLLITVTGPHGQQLQFVYNLGSQVTQITLPDGDTLGYAYDTFGNLTQVTYPDGHTRIYKYDEGSNAPSGFPSLLTGIIDEDGQRYADIHYDSQGRSISSQLGGIANLTQVAYKSVGTTAVTYPLGAQTAIGFTVLYGRMQIISASQPCAPICSQIAARRTYDANGYPTSLTDFNGNITKTTYDANGLLDQQIDASGTPSQRTTNTTWNTTLHV</sequence>
<dbReference type="Pfam" id="PF20148">
    <property type="entry name" value="DUF6531"/>
    <property type="match status" value="1"/>
</dbReference>
<gene>
    <name evidence="4" type="ORF">ABQJ54_19025</name>
</gene>
<keyword evidence="2" id="KW-0472">Membrane</keyword>
<keyword evidence="2" id="KW-1133">Transmembrane helix</keyword>
<dbReference type="PANTHER" id="PTHR32305:SF15">
    <property type="entry name" value="PROTEIN RHSA-RELATED"/>
    <property type="match status" value="1"/>
</dbReference>
<proteinExistence type="predicted"/>
<feature type="non-terminal residue" evidence="4">
    <location>
        <position position="534"/>
    </location>
</feature>
<feature type="compositionally biased region" description="Polar residues" evidence="1">
    <location>
        <begin position="513"/>
        <end position="522"/>
    </location>
</feature>
<dbReference type="EMBL" id="JBFOHK010000009">
    <property type="protein sequence ID" value="MEW9573850.1"/>
    <property type="molecule type" value="Genomic_DNA"/>
</dbReference>
<accession>A0ABV3QJB3</accession>
<evidence type="ECO:0000256" key="1">
    <source>
        <dbReference type="SAM" id="MobiDB-lite"/>
    </source>
</evidence>
<dbReference type="InterPro" id="IPR045351">
    <property type="entry name" value="DUF6531"/>
</dbReference>
<organism evidence="4 5">
    <name type="scientific">Rhodanobacter lycopersici</name>
    <dbReference type="NCBI Taxonomy" id="3162487"/>
    <lineage>
        <taxon>Bacteria</taxon>
        <taxon>Pseudomonadati</taxon>
        <taxon>Pseudomonadota</taxon>
        <taxon>Gammaproteobacteria</taxon>
        <taxon>Lysobacterales</taxon>
        <taxon>Rhodanobacteraceae</taxon>
        <taxon>Rhodanobacter</taxon>
    </lineage>
</organism>
<feature type="domain" description="DUF6531" evidence="3">
    <location>
        <begin position="169"/>
        <end position="244"/>
    </location>
</feature>
<reference evidence="4 5" key="1">
    <citation type="submission" date="2024-06" db="EMBL/GenBank/DDBJ databases">
        <authorList>
            <person name="Woo H."/>
        </authorList>
    </citation>
    <scope>NUCLEOTIDE SEQUENCE [LARGE SCALE GENOMIC DNA]</scope>
    <source>
        <strain evidence="4 5">Si-c</strain>
    </source>
</reference>
<comment type="caution">
    <text evidence="4">The sequence shown here is derived from an EMBL/GenBank/DDBJ whole genome shotgun (WGS) entry which is preliminary data.</text>
</comment>
<evidence type="ECO:0000256" key="2">
    <source>
        <dbReference type="SAM" id="Phobius"/>
    </source>
</evidence>
<evidence type="ECO:0000259" key="3">
    <source>
        <dbReference type="Pfam" id="PF20148"/>
    </source>
</evidence>
<keyword evidence="5" id="KW-1185">Reference proteome</keyword>
<dbReference type="Gene3D" id="2.180.10.10">
    <property type="entry name" value="RHS repeat-associated core"/>
    <property type="match status" value="1"/>
</dbReference>
<feature type="transmembrane region" description="Helical" evidence="2">
    <location>
        <begin position="55"/>
        <end position="75"/>
    </location>
</feature>
<dbReference type="Pfam" id="PF05593">
    <property type="entry name" value="RHS_repeat"/>
    <property type="match status" value="1"/>
</dbReference>
<dbReference type="InterPro" id="IPR031325">
    <property type="entry name" value="RHS_repeat"/>
</dbReference>
<dbReference type="InterPro" id="IPR050708">
    <property type="entry name" value="T6SS_VgrG/RHS"/>
</dbReference>